<protein>
    <submittedName>
        <fullName evidence="2">Uncharacterized protein</fullName>
    </submittedName>
</protein>
<dbReference type="RefSeq" id="WP_003242336.1">
    <property type="nucleotide sequence ID" value="NZ_AMXN01000014.1"/>
</dbReference>
<feature type="region of interest" description="Disordered" evidence="1">
    <location>
        <begin position="1"/>
        <end position="25"/>
    </location>
</feature>
<dbReference type="Proteomes" id="UP000011182">
    <property type="component" value="Unassembled WGS sequence"/>
</dbReference>
<gene>
    <name evidence="2" type="ORF">BSI_44040</name>
</gene>
<sequence>MELNRKPKPKKHTNPVLEETKKNKSELRRNIKLPDDVFFTIKALNKVKPLKQYELIDTLAKHYIESLSDTEREFYEYQLEEIKKEESKKDEGK</sequence>
<reference evidence="2 3" key="1">
    <citation type="journal article" date="2014" name="Syst. Appl. Microbiol.">
        <title>Genomic insights into the taxonomic status of the three subspecies of Bacillus subtilis.</title>
        <authorList>
            <person name="Yi H."/>
            <person name="Chun J."/>
            <person name="Cha C.J."/>
        </authorList>
    </citation>
    <scope>NUCLEOTIDE SEQUENCE [LARGE SCALE GENOMIC DNA]</scope>
    <source>
        <strain evidence="2 3">KCTC 13429</strain>
    </source>
</reference>
<evidence type="ECO:0000313" key="2">
    <source>
        <dbReference type="EMBL" id="ELS59090.1"/>
    </source>
</evidence>
<dbReference type="EMBL" id="AMXN01000014">
    <property type="protein sequence ID" value="ELS59090.1"/>
    <property type="molecule type" value="Genomic_DNA"/>
</dbReference>
<comment type="caution">
    <text evidence="2">The sequence shown here is derived from an EMBL/GenBank/DDBJ whole genome shotgun (WGS) entry which is preliminary data.</text>
</comment>
<accession>A0A9W5PAZ2</accession>
<proteinExistence type="predicted"/>
<evidence type="ECO:0000313" key="3">
    <source>
        <dbReference type="Proteomes" id="UP000011182"/>
    </source>
</evidence>
<keyword evidence="3" id="KW-1185">Reference proteome</keyword>
<evidence type="ECO:0000256" key="1">
    <source>
        <dbReference type="SAM" id="MobiDB-lite"/>
    </source>
</evidence>
<organism evidence="2 3">
    <name type="scientific">Bacillus inaquosorum KCTC 13429</name>
    <dbReference type="NCBI Taxonomy" id="1236548"/>
    <lineage>
        <taxon>Bacteria</taxon>
        <taxon>Bacillati</taxon>
        <taxon>Bacillota</taxon>
        <taxon>Bacilli</taxon>
        <taxon>Bacillales</taxon>
        <taxon>Bacillaceae</taxon>
        <taxon>Bacillus</taxon>
    </lineage>
</organism>
<feature type="compositionally biased region" description="Basic residues" evidence="1">
    <location>
        <begin position="1"/>
        <end position="13"/>
    </location>
</feature>
<dbReference type="AlphaFoldDB" id="A0A9W5PAZ2"/>
<name>A0A9W5PAZ2_9BACI</name>